<feature type="chain" id="PRO_5016755033" description="Secreted protein" evidence="1">
    <location>
        <begin position="28"/>
        <end position="75"/>
    </location>
</feature>
<organism evidence="2 3">
    <name type="scientific">Mycolicibacterium gilvum</name>
    <dbReference type="NCBI Taxonomy" id="1804"/>
    <lineage>
        <taxon>Bacteria</taxon>
        <taxon>Bacillati</taxon>
        <taxon>Actinomycetota</taxon>
        <taxon>Actinomycetes</taxon>
        <taxon>Mycobacteriales</taxon>
        <taxon>Mycobacteriaceae</taxon>
        <taxon>Mycolicibacterium</taxon>
    </lineage>
</organism>
<proteinExistence type="predicted"/>
<gene>
    <name evidence="2" type="ORF">NCTC10742_04640</name>
</gene>
<evidence type="ECO:0000313" key="3">
    <source>
        <dbReference type="Proteomes" id="UP000254291"/>
    </source>
</evidence>
<evidence type="ECO:0000313" key="2">
    <source>
        <dbReference type="EMBL" id="STZ45387.1"/>
    </source>
</evidence>
<protein>
    <recommendedName>
        <fullName evidence="4">Secreted protein</fullName>
    </recommendedName>
</protein>
<name>A0A378SVH2_9MYCO</name>
<reference evidence="2 3" key="1">
    <citation type="submission" date="2018-06" db="EMBL/GenBank/DDBJ databases">
        <authorList>
            <consortium name="Pathogen Informatics"/>
            <person name="Doyle S."/>
        </authorList>
    </citation>
    <scope>NUCLEOTIDE SEQUENCE [LARGE SCALE GENOMIC DNA]</scope>
    <source>
        <strain evidence="2 3">NCTC10742</strain>
    </source>
</reference>
<dbReference type="AlphaFoldDB" id="A0A378SVH2"/>
<sequence>MRKSYYALPILAAGAVAAGLMAGSAGAAPVQAPIPTEYPWCELDVWCYDDDLQVVLNPRSKRDDVQYGGGAAFGN</sequence>
<dbReference type="RefSeq" id="WP_115328263.1">
    <property type="nucleotide sequence ID" value="NZ_JACKST010000007.1"/>
</dbReference>
<accession>A0A378SVH2</accession>
<keyword evidence="1" id="KW-0732">Signal</keyword>
<dbReference type="EMBL" id="UGQM01000001">
    <property type="protein sequence ID" value="STZ45387.1"/>
    <property type="molecule type" value="Genomic_DNA"/>
</dbReference>
<evidence type="ECO:0008006" key="4">
    <source>
        <dbReference type="Google" id="ProtNLM"/>
    </source>
</evidence>
<evidence type="ECO:0000256" key="1">
    <source>
        <dbReference type="SAM" id="SignalP"/>
    </source>
</evidence>
<dbReference type="Proteomes" id="UP000254291">
    <property type="component" value="Unassembled WGS sequence"/>
</dbReference>
<feature type="signal peptide" evidence="1">
    <location>
        <begin position="1"/>
        <end position="27"/>
    </location>
</feature>